<protein>
    <submittedName>
        <fullName evidence="2">Uncharacterized protein</fullName>
    </submittedName>
</protein>
<feature type="transmembrane region" description="Helical" evidence="1">
    <location>
        <begin position="26"/>
        <end position="45"/>
    </location>
</feature>
<feature type="transmembrane region" description="Helical" evidence="1">
    <location>
        <begin position="131"/>
        <end position="150"/>
    </location>
</feature>
<keyword evidence="1" id="KW-1133">Transmembrane helix</keyword>
<proteinExistence type="predicted"/>
<sequence>MFTELILDPIAEIHALMPDSIMFGSLLLYFLTQNIAFGVFAVFIFQNVLSHRLISWIFAQSVGSSQPGTIGCRSGFKTARLDINRIFDHDPYPSYGIFSITSIATYLGLATKEFTPTLDAMGSVDWSSRSIAAYVCIGIVLALFVIVRLLVCTDTFGEMMIAMVLAIIVGTVFFFVNKKLFGVEALNFLGLPYLVSKEEKGAPIYVCAAEK</sequence>
<name>A0A6C0KRH5_9ZZZZ</name>
<evidence type="ECO:0000313" key="2">
    <source>
        <dbReference type="EMBL" id="QHU20562.1"/>
    </source>
</evidence>
<feature type="transmembrane region" description="Helical" evidence="1">
    <location>
        <begin position="156"/>
        <end position="176"/>
    </location>
</feature>
<evidence type="ECO:0000256" key="1">
    <source>
        <dbReference type="SAM" id="Phobius"/>
    </source>
</evidence>
<keyword evidence="1" id="KW-0812">Transmembrane</keyword>
<keyword evidence="1" id="KW-0472">Membrane</keyword>
<reference evidence="2" key="1">
    <citation type="journal article" date="2020" name="Nature">
        <title>Giant virus diversity and host interactions through global metagenomics.</title>
        <authorList>
            <person name="Schulz F."/>
            <person name="Roux S."/>
            <person name="Paez-Espino D."/>
            <person name="Jungbluth S."/>
            <person name="Walsh D.A."/>
            <person name="Denef V.J."/>
            <person name="McMahon K.D."/>
            <person name="Konstantinidis K.T."/>
            <person name="Eloe-Fadrosh E.A."/>
            <person name="Kyrpides N.C."/>
            <person name="Woyke T."/>
        </authorList>
    </citation>
    <scope>NUCLEOTIDE SEQUENCE</scope>
    <source>
        <strain evidence="2">GVMAG-S-3300013093-109</strain>
    </source>
</reference>
<dbReference type="AlphaFoldDB" id="A0A6C0KRH5"/>
<dbReference type="EMBL" id="MN740969">
    <property type="protein sequence ID" value="QHU20562.1"/>
    <property type="molecule type" value="Genomic_DNA"/>
</dbReference>
<organism evidence="2">
    <name type="scientific">viral metagenome</name>
    <dbReference type="NCBI Taxonomy" id="1070528"/>
    <lineage>
        <taxon>unclassified sequences</taxon>
        <taxon>metagenomes</taxon>
        <taxon>organismal metagenomes</taxon>
    </lineage>
</organism>
<accession>A0A6C0KRH5</accession>